<dbReference type="GO" id="GO:0016491">
    <property type="term" value="F:oxidoreductase activity"/>
    <property type="evidence" value="ECO:0007669"/>
    <property type="project" value="UniProtKB-KW"/>
</dbReference>
<evidence type="ECO:0000256" key="4">
    <source>
        <dbReference type="RuleBase" id="RU361277"/>
    </source>
</evidence>
<dbReference type="Pfam" id="PF08240">
    <property type="entry name" value="ADH_N"/>
    <property type="match status" value="1"/>
</dbReference>
<dbReference type="Gene3D" id="3.90.180.10">
    <property type="entry name" value="Medium-chain alcohol dehydrogenases, catalytic domain"/>
    <property type="match status" value="1"/>
</dbReference>
<dbReference type="Proteomes" id="UP000176629">
    <property type="component" value="Unassembled WGS sequence"/>
</dbReference>
<gene>
    <name evidence="7" type="ORF">A3A03_00340</name>
</gene>
<evidence type="ECO:0000313" key="7">
    <source>
        <dbReference type="EMBL" id="OGI94837.1"/>
    </source>
</evidence>
<dbReference type="EMBL" id="MFUX01000007">
    <property type="protein sequence ID" value="OGI94837.1"/>
    <property type="molecule type" value="Genomic_DNA"/>
</dbReference>
<evidence type="ECO:0000256" key="1">
    <source>
        <dbReference type="ARBA" id="ARBA00022723"/>
    </source>
</evidence>
<dbReference type="InterPro" id="IPR002328">
    <property type="entry name" value="ADH_Zn_CS"/>
</dbReference>
<organism evidence="7 8">
    <name type="scientific">Candidatus Nomurabacteria bacterium RIFCSPLOWO2_01_FULL_40_18</name>
    <dbReference type="NCBI Taxonomy" id="1801773"/>
    <lineage>
        <taxon>Bacteria</taxon>
        <taxon>Candidatus Nomuraibacteriota</taxon>
    </lineage>
</organism>
<dbReference type="STRING" id="1801773.A3A03_00340"/>
<comment type="cofactor">
    <cofactor evidence="4">
        <name>Zn(2+)</name>
        <dbReference type="ChEBI" id="CHEBI:29105"/>
    </cofactor>
</comment>
<comment type="similarity">
    <text evidence="4">Belongs to the zinc-containing alcohol dehydrogenase family.</text>
</comment>
<dbReference type="InterPro" id="IPR050129">
    <property type="entry name" value="Zn_alcohol_dh"/>
</dbReference>
<name>A0A1F6XKZ0_9BACT</name>
<keyword evidence="2 4" id="KW-0862">Zinc</keyword>
<evidence type="ECO:0000256" key="2">
    <source>
        <dbReference type="ARBA" id="ARBA00022833"/>
    </source>
</evidence>
<dbReference type="PANTHER" id="PTHR43401">
    <property type="entry name" value="L-THREONINE 3-DEHYDROGENASE"/>
    <property type="match status" value="1"/>
</dbReference>
<dbReference type="SUPFAM" id="SSF51735">
    <property type="entry name" value="NAD(P)-binding Rossmann-fold domains"/>
    <property type="match status" value="1"/>
</dbReference>
<comment type="caution">
    <text evidence="7">The sequence shown here is derived from an EMBL/GenBank/DDBJ whole genome shotgun (WGS) entry which is preliminary data.</text>
</comment>
<dbReference type="InterPro" id="IPR013154">
    <property type="entry name" value="ADH-like_N"/>
</dbReference>
<evidence type="ECO:0008006" key="9">
    <source>
        <dbReference type="Google" id="ProtNLM"/>
    </source>
</evidence>
<evidence type="ECO:0000313" key="8">
    <source>
        <dbReference type="Proteomes" id="UP000176629"/>
    </source>
</evidence>
<feature type="domain" description="Alcohol dehydrogenase-like C-terminal" evidence="5">
    <location>
        <begin position="220"/>
        <end position="353"/>
    </location>
</feature>
<dbReference type="InterPro" id="IPR036291">
    <property type="entry name" value="NAD(P)-bd_dom_sf"/>
</dbReference>
<evidence type="ECO:0000259" key="6">
    <source>
        <dbReference type="Pfam" id="PF08240"/>
    </source>
</evidence>
<keyword evidence="1 4" id="KW-0479">Metal-binding</keyword>
<keyword evidence="3" id="KW-0560">Oxidoreductase</keyword>
<feature type="domain" description="Alcohol dehydrogenase-like N-terminal" evidence="6">
    <location>
        <begin position="53"/>
        <end position="180"/>
    </location>
</feature>
<dbReference type="PROSITE" id="PS00059">
    <property type="entry name" value="ADH_ZINC"/>
    <property type="match status" value="1"/>
</dbReference>
<evidence type="ECO:0000256" key="3">
    <source>
        <dbReference type="ARBA" id="ARBA00023002"/>
    </source>
</evidence>
<reference evidence="7 8" key="1">
    <citation type="journal article" date="2016" name="Nat. Commun.">
        <title>Thousands of microbial genomes shed light on interconnected biogeochemical processes in an aquifer system.</title>
        <authorList>
            <person name="Anantharaman K."/>
            <person name="Brown C.T."/>
            <person name="Hug L.A."/>
            <person name="Sharon I."/>
            <person name="Castelle C.J."/>
            <person name="Probst A.J."/>
            <person name="Thomas B.C."/>
            <person name="Singh A."/>
            <person name="Wilkins M.J."/>
            <person name="Karaoz U."/>
            <person name="Brodie E.L."/>
            <person name="Williams K.H."/>
            <person name="Hubbard S.S."/>
            <person name="Banfield J.F."/>
        </authorList>
    </citation>
    <scope>NUCLEOTIDE SEQUENCE [LARGE SCALE GENOMIC DNA]</scope>
</reference>
<dbReference type="AlphaFoldDB" id="A0A1F6XKZ0"/>
<proteinExistence type="inferred from homology"/>
<dbReference type="SUPFAM" id="SSF50129">
    <property type="entry name" value="GroES-like"/>
    <property type="match status" value="1"/>
</dbReference>
<protein>
    <recommendedName>
        <fullName evidence="9">Theronine dehydrogenase</fullName>
    </recommendedName>
</protein>
<accession>A0A1F6XKZ0</accession>
<dbReference type="InterPro" id="IPR013149">
    <property type="entry name" value="ADH-like_C"/>
</dbReference>
<evidence type="ECO:0000259" key="5">
    <source>
        <dbReference type="Pfam" id="PF00107"/>
    </source>
</evidence>
<dbReference type="PANTHER" id="PTHR43401:SF2">
    <property type="entry name" value="L-THREONINE 3-DEHYDROGENASE"/>
    <property type="match status" value="1"/>
</dbReference>
<sequence>MSTKKQAKNKKRTIKALTLDLKKDGWKKSRGFVMRNVPMPVLDDKKNPEDATCVILKVLYAGVCGSDRGLWYRTAFKDLVHESLKKEKKNMRITGHEFVGEIIEAGSMVKNLYYDPDPNNKAKIKVGSLVSGDSHIICGKCYQCRIGEQNVCLNESILGISIDGIFAEYVKVPAKNLWAVDTTRLRPEIVAIYDPFGNAVHATTAVDFRGQRVAIFGCGPIGLFSILLARNFGAAKIIAVDILPENLKMAKKLGAHETILITKENKKEAWESDKKVVEQIMKITYGKGVDISMEMAGAFSSVNNAIDSTRRGGKLIFFGIKDGDLTIPKFSRVIVRGLTIHNIIGREIFRTWQIAQRILNNKANGIANAIWNVILKKGKGTIISFKDFTLESFEKSMNENPKIIFKIND</sequence>
<dbReference type="InterPro" id="IPR011032">
    <property type="entry name" value="GroES-like_sf"/>
</dbReference>
<dbReference type="GO" id="GO:0008270">
    <property type="term" value="F:zinc ion binding"/>
    <property type="evidence" value="ECO:0007669"/>
    <property type="project" value="InterPro"/>
</dbReference>
<dbReference type="Pfam" id="PF00107">
    <property type="entry name" value="ADH_zinc_N"/>
    <property type="match status" value="1"/>
</dbReference>
<dbReference type="Gene3D" id="3.40.50.720">
    <property type="entry name" value="NAD(P)-binding Rossmann-like Domain"/>
    <property type="match status" value="1"/>
</dbReference>